<name>A0ABT2Y3H2_9MOLU</name>
<sequence length="517" mass="61552">MDKQKLDAYRRIESLLAGIEKFVVKHPQLSYIEFDYYVVHDMTLFSIEPEFDFDQLKNTIQVIKKSMPASKRIFNKPIIVLKDTDDVLPVENARIINQNTLLHLANHSQHVSNLTNSGVKPRKLLTRIYEDDYAIYENIVFCNYIDEVIRFSNRNRRILNAIIYASDIMEFNLLEKANHLKYFLALGKLHTGYIRDFSQYFNLSKEMLNELGSVTRVIQPRLSKPVYKKNNHRNPNLSIKKTNIFLMQKDYRQVYKTYKYLLNSPIVKKEEDKPLDEVWLRRTYMLYVQLLAIFAAGHFNFELDSKTKMKLNELNVNFTFKDWKLNIQNNNNESVLLYFKKDQAYRVMIVDSQTDEEFIRTQKMRRRLHEVIVVDPFDEDYLKREDVYISMTDIDSFRRLQQIILRGMIHADTERTTCPFCGGKLEKNKRHDYYQCGDCMTQIKTDTCPTTKQSFFYTDSPHRRKNPLFGNMTVDQDEWYYERQVESLMYFRNITKINPAGKVICPHCNMVHKETIG</sequence>
<evidence type="ECO:0000313" key="2">
    <source>
        <dbReference type="Proteomes" id="UP001177160"/>
    </source>
</evidence>
<organism evidence="1 2">
    <name type="scientific">Paracholeplasma manati</name>
    <dbReference type="NCBI Taxonomy" id="591373"/>
    <lineage>
        <taxon>Bacteria</taxon>
        <taxon>Bacillati</taxon>
        <taxon>Mycoplasmatota</taxon>
        <taxon>Mollicutes</taxon>
        <taxon>Acholeplasmatales</taxon>
        <taxon>Acholeplasmataceae</taxon>
        <taxon>Paracholeplasma</taxon>
    </lineage>
</organism>
<reference evidence="1" key="1">
    <citation type="submission" date="2022-09" db="EMBL/GenBank/DDBJ databases">
        <title>Novel Mycoplasma species identified in domestic and wild animals.</title>
        <authorList>
            <person name="Volokhov D.V."/>
            <person name="Furtak V.A."/>
            <person name="Zagorodnyaya T.A."/>
        </authorList>
    </citation>
    <scope>NUCLEOTIDE SEQUENCE</scope>
    <source>
        <strain evidence="1">Oakley</strain>
    </source>
</reference>
<evidence type="ECO:0000313" key="1">
    <source>
        <dbReference type="EMBL" id="MCV2231286.1"/>
    </source>
</evidence>
<dbReference type="RefSeq" id="WP_263607399.1">
    <property type="nucleotide sequence ID" value="NZ_JAOVQM010000001.1"/>
</dbReference>
<gene>
    <name evidence="1" type="ORF">N7548_00400</name>
</gene>
<protein>
    <recommendedName>
        <fullName evidence="3">DUF2357 domain-containing protein</fullName>
    </recommendedName>
</protein>
<proteinExistence type="predicted"/>
<keyword evidence="2" id="KW-1185">Reference proteome</keyword>
<evidence type="ECO:0008006" key="3">
    <source>
        <dbReference type="Google" id="ProtNLM"/>
    </source>
</evidence>
<accession>A0ABT2Y3H2</accession>
<dbReference type="Proteomes" id="UP001177160">
    <property type="component" value="Unassembled WGS sequence"/>
</dbReference>
<dbReference type="EMBL" id="JAOVQM010000001">
    <property type="protein sequence ID" value="MCV2231286.1"/>
    <property type="molecule type" value="Genomic_DNA"/>
</dbReference>
<comment type="caution">
    <text evidence="1">The sequence shown here is derived from an EMBL/GenBank/DDBJ whole genome shotgun (WGS) entry which is preliminary data.</text>
</comment>